<protein>
    <submittedName>
        <fullName evidence="1">Uncharacterized protein</fullName>
    </submittedName>
</protein>
<dbReference type="EMBL" id="SRYA01000040">
    <property type="protein sequence ID" value="TGY93590.1"/>
    <property type="molecule type" value="Genomic_DNA"/>
</dbReference>
<evidence type="ECO:0000313" key="1">
    <source>
        <dbReference type="EMBL" id="TGY93590.1"/>
    </source>
</evidence>
<proteinExistence type="predicted"/>
<organism evidence="1 2">
    <name type="scientific">Petralouisia muris</name>
    <dbReference type="NCBI Taxonomy" id="3032872"/>
    <lineage>
        <taxon>Bacteria</taxon>
        <taxon>Bacillati</taxon>
        <taxon>Bacillota</taxon>
        <taxon>Clostridia</taxon>
        <taxon>Lachnospirales</taxon>
        <taxon>Lachnospiraceae</taxon>
        <taxon>Petralouisia</taxon>
    </lineage>
</organism>
<keyword evidence="2" id="KW-1185">Reference proteome</keyword>
<evidence type="ECO:0000313" key="2">
    <source>
        <dbReference type="Proteomes" id="UP000304953"/>
    </source>
</evidence>
<sequence length="77" mass="8590">MSAGNLSPYEALGNAVVLQAVKDYRDAVHKLSRGKKNTIAESVKQECERFFKSPYFNIFTQLDGQALLSQLEKEVPA</sequence>
<name>A0AC61RSR0_9FIRM</name>
<gene>
    <name evidence="1" type="ORF">E5329_17670</name>
</gene>
<comment type="caution">
    <text evidence="1">The sequence shown here is derived from an EMBL/GenBank/DDBJ whole genome shotgun (WGS) entry which is preliminary data.</text>
</comment>
<accession>A0AC61RSR0</accession>
<reference evidence="1" key="1">
    <citation type="submission" date="2019-04" db="EMBL/GenBank/DDBJ databases">
        <title>Microbes associate with the intestines of laboratory mice.</title>
        <authorList>
            <person name="Navarre W."/>
            <person name="Wong E."/>
            <person name="Huang K."/>
            <person name="Tropini C."/>
            <person name="Ng K."/>
            <person name="Yu B."/>
        </authorList>
    </citation>
    <scope>NUCLEOTIDE SEQUENCE</scope>
    <source>
        <strain evidence="1">NM01_1-7b</strain>
    </source>
</reference>
<dbReference type="Proteomes" id="UP000304953">
    <property type="component" value="Unassembled WGS sequence"/>
</dbReference>